<dbReference type="EMBL" id="GECU01014853">
    <property type="protein sequence ID" value="JAS92853.1"/>
    <property type="molecule type" value="Transcribed_RNA"/>
</dbReference>
<protein>
    <recommendedName>
        <fullName evidence="3">Peptidase S1 domain-containing protein</fullName>
    </recommendedName>
</protein>
<dbReference type="InterPro" id="IPR043504">
    <property type="entry name" value="Peptidase_S1_PA_chymotrypsin"/>
</dbReference>
<organism evidence="4">
    <name type="scientific">Homalodisca liturata</name>
    <dbReference type="NCBI Taxonomy" id="320908"/>
    <lineage>
        <taxon>Eukaryota</taxon>
        <taxon>Metazoa</taxon>
        <taxon>Ecdysozoa</taxon>
        <taxon>Arthropoda</taxon>
        <taxon>Hexapoda</taxon>
        <taxon>Insecta</taxon>
        <taxon>Pterygota</taxon>
        <taxon>Neoptera</taxon>
        <taxon>Paraneoptera</taxon>
        <taxon>Hemiptera</taxon>
        <taxon>Auchenorrhyncha</taxon>
        <taxon>Membracoidea</taxon>
        <taxon>Cicadellidae</taxon>
        <taxon>Cicadellinae</taxon>
        <taxon>Proconiini</taxon>
        <taxon>Homalodisca</taxon>
    </lineage>
</organism>
<comment type="similarity">
    <text evidence="2">Belongs to the peptidase S1 family. CLIP subfamily.</text>
</comment>
<dbReference type="InterPro" id="IPR009003">
    <property type="entry name" value="Peptidase_S1_PA"/>
</dbReference>
<proteinExistence type="inferred from homology"/>
<dbReference type="PROSITE" id="PS00135">
    <property type="entry name" value="TRYPSIN_SER"/>
    <property type="match status" value="1"/>
</dbReference>
<keyword evidence="1" id="KW-1015">Disulfide bond</keyword>
<dbReference type="PROSITE" id="PS50240">
    <property type="entry name" value="TRYPSIN_DOM"/>
    <property type="match status" value="1"/>
</dbReference>
<dbReference type="Gene3D" id="2.40.10.10">
    <property type="entry name" value="Trypsin-like serine proteases"/>
    <property type="match status" value="1"/>
</dbReference>
<evidence type="ECO:0000313" key="4">
    <source>
        <dbReference type="EMBL" id="JAS92853.1"/>
    </source>
</evidence>
<reference evidence="4" key="1">
    <citation type="submission" date="2015-11" db="EMBL/GenBank/DDBJ databases">
        <title>De novo transcriptome assembly of four potential Pierce s Disease insect vectors from Arizona vineyards.</title>
        <authorList>
            <person name="Tassone E.E."/>
        </authorList>
    </citation>
    <scope>NUCLEOTIDE SEQUENCE</scope>
</reference>
<evidence type="ECO:0000256" key="1">
    <source>
        <dbReference type="ARBA" id="ARBA00023157"/>
    </source>
</evidence>
<dbReference type="InterPro" id="IPR001254">
    <property type="entry name" value="Trypsin_dom"/>
</dbReference>
<gene>
    <name evidence="4" type="ORF">g.21846</name>
</gene>
<dbReference type="SUPFAM" id="SSF50494">
    <property type="entry name" value="Trypsin-like serine proteases"/>
    <property type="match status" value="1"/>
</dbReference>
<dbReference type="GO" id="GO:0004252">
    <property type="term" value="F:serine-type endopeptidase activity"/>
    <property type="evidence" value="ECO:0007669"/>
    <property type="project" value="InterPro"/>
</dbReference>
<feature type="non-terminal residue" evidence="4">
    <location>
        <position position="1"/>
    </location>
</feature>
<dbReference type="GO" id="GO:0006508">
    <property type="term" value="P:proteolysis"/>
    <property type="evidence" value="ECO:0007669"/>
    <property type="project" value="InterPro"/>
</dbReference>
<dbReference type="Pfam" id="PF00089">
    <property type="entry name" value="Trypsin"/>
    <property type="match status" value="1"/>
</dbReference>
<evidence type="ECO:0000256" key="2">
    <source>
        <dbReference type="ARBA" id="ARBA00024195"/>
    </source>
</evidence>
<dbReference type="AlphaFoldDB" id="A0A1B6J115"/>
<sequence>KVPIVPQKQCSDLWHRLCVTGREADCLSDIHENVMCANTRRAKGICVGDSGGPLMTSLPTQSRETSTFLIGIASYGKPCGLGFPDVYTRVSEYMPWILDNIY</sequence>
<dbReference type="InterPro" id="IPR051487">
    <property type="entry name" value="Ser/Thr_Proteases_Immune/Dev"/>
</dbReference>
<evidence type="ECO:0000259" key="3">
    <source>
        <dbReference type="PROSITE" id="PS50240"/>
    </source>
</evidence>
<dbReference type="InterPro" id="IPR033116">
    <property type="entry name" value="TRYPSIN_SER"/>
</dbReference>
<accession>A0A1B6J115</accession>
<feature type="domain" description="Peptidase S1" evidence="3">
    <location>
        <begin position="1"/>
        <end position="102"/>
    </location>
</feature>
<dbReference type="PANTHER" id="PTHR24256">
    <property type="entry name" value="TRYPTASE-RELATED"/>
    <property type="match status" value="1"/>
</dbReference>
<name>A0A1B6J115_9HEMI</name>